<dbReference type="PANTHER" id="PTHR31692:SF56">
    <property type="entry name" value="EXPANSIN-B2-RELATED"/>
    <property type="match status" value="1"/>
</dbReference>
<evidence type="ECO:0000256" key="1">
    <source>
        <dbReference type="ARBA" id="ARBA00004613"/>
    </source>
</evidence>
<protein>
    <submittedName>
        <fullName evidence="7">Uncharacterized protein</fullName>
    </submittedName>
</protein>
<feature type="domain" description="Expansin-like CBD" evidence="6">
    <location>
        <begin position="189"/>
        <end position="271"/>
    </location>
</feature>
<organism evidence="7">
    <name type="scientific">Ananas comosus var. bracteatus</name>
    <name type="common">red pineapple</name>
    <dbReference type="NCBI Taxonomy" id="296719"/>
    <lineage>
        <taxon>Eukaryota</taxon>
        <taxon>Viridiplantae</taxon>
        <taxon>Streptophyta</taxon>
        <taxon>Embryophyta</taxon>
        <taxon>Tracheophyta</taxon>
        <taxon>Spermatophyta</taxon>
        <taxon>Magnoliopsida</taxon>
        <taxon>Liliopsida</taxon>
        <taxon>Poales</taxon>
        <taxon>Bromeliaceae</taxon>
        <taxon>Bromelioideae</taxon>
        <taxon>Ananas</taxon>
    </lineage>
</organism>
<dbReference type="SUPFAM" id="SSF49590">
    <property type="entry name" value="PHL pollen allergen"/>
    <property type="match status" value="1"/>
</dbReference>
<comment type="subcellular location">
    <subcellularLocation>
        <location evidence="1">Secreted</location>
    </subcellularLocation>
</comment>
<feature type="chain" id="PRO_5027706951" evidence="4">
    <location>
        <begin position="31"/>
        <end position="277"/>
    </location>
</feature>
<dbReference type="InterPro" id="IPR007118">
    <property type="entry name" value="Expan_Lol_pI"/>
</dbReference>
<evidence type="ECO:0000256" key="2">
    <source>
        <dbReference type="ARBA" id="ARBA00005650"/>
    </source>
</evidence>
<dbReference type="Pfam" id="PF01357">
    <property type="entry name" value="Expansin_C"/>
    <property type="match status" value="1"/>
</dbReference>
<dbReference type="InterPro" id="IPR036749">
    <property type="entry name" value="Expansin_CBD_sf"/>
</dbReference>
<dbReference type="EMBL" id="LR862153">
    <property type="protein sequence ID" value="CAD1835109.1"/>
    <property type="molecule type" value="Genomic_DNA"/>
</dbReference>
<evidence type="ECO:0000313" key="7">
    <source>
        <dbReference type="EMBL" id="CAD1835109.1"/>
    </source>
</evidence>
<keyword evidence="3" id="KW-0964">Secreted</keyword>
<dbReference type="SUPFAM" id="SSF50685">
    <property type="entry name" value="Barwin-like endoglucanases"/>
    <property type="match status" value="1"/>
</dbReference>
<dbReference type="InterPro" id="IPR036908">
    <property type="entry name" value="RlpA-like_sf"/>
</dbReference>
<feature type="signal peptide" evidence="4">
    <location>
        <begin position="1"/>
        <end position="30"/>
    </location>
</feature>
<accession>A0A6V7PW58</accession>
<evidence type="ECO:0000259" key="5">
    <source>
        <dbReference type="PROSITE" id="PS50842"/>
    </source>
</evidence>
<evidence type="ECO:0000256" key="3">
    <source>
        <dbReference type="ARBA" id="ARBA00022525"/>
    </source>
</evidence>
<dbReference type="PROSITE" id="PS50842">
    <property type="entry name" value="EXPANSIN_EG45"/>
    <property type="match status" value="1"/>
</dbReference>
<reference evidence="7" key="1">
    <citation type="submission" date="2020-07" db="EMBL/GenBank/DDBJ databases">
        <authorList>
            <person name="Lin J."/>
        </authorList>
    </citation>
    <scope>NUCLEOTIDE SEQUENCE</scope>
</reference>
<dbReference type="PROSITE" id="PS50843">
    <property type="entry name" value="EXPANSIN_CBD"/>
    <property type="match status" value="1"/>
</dbReference>
<dbReference type="InterPro" id="IPR005795">
    <property type="entry name" value="LolPI"/>
</dbReference>
<dbReference type="AlphaFoldDB" id="A0A6V7PW58"/>
<dbReference type="InterPro" id="IPR007112">
    <property type="entry name" value="Expansin/allergen_DPBB_dom"/>
</dbReference>
<name>A0A6V7PW58_ANACO</name>
<evidence type="ECO:0000259" key="6">
    <source>
        <dbReference type="PROSITE" id="PS50843"/>
    </source>
</evidence>
<dbReference type="InterPro" id="IPR007117">
    <property type="entry name" value="Expansin_CBD"/>
</dbReference>
<dbReference type="PRINTS" id="PR01225">
    <property type="entry name" value="EXPANSNFAMLY"/>
</dbReference>
<dbReference type="GO" id="GO:0005576">
    <property type="term" value="C:extracellular region"/>
    <property type="evidence" value="ECO:0007669"/>
    <property type="project" value="UniProtKB-SubCell"/>
</dbReference>
<dbReference type="Gene3D" id="2.40.40.10">
    <property type="entry name" value="RlpA-like domain"/>
    <property type="match status" value="1"/>
</dbReference>
<evidence type="ECO:0000256" key="4">
    <source>
        <dbReference type="SAM" id="SignalP"/>
    </source>
</evidence>
<dbReference type="CDD" id="cd22275">
    <property type="entry name" value="DPBB_EXPB_N"/>
    <property type="match status" value="1"/>
</dbReference>
<keyword evidence="4" id="KW-0732">Signal</keyword>
<dbReference type="Gene3D" id="2.60.40.760">
    <property type="entry name" value="Expansin, cellulose-binding-like domain"/>
    <property type="match status" value="1"/>
</dbReference>
<proteinExistence type="inferred from homology"/>
<dbReference type="PANTHER" id="PTHR31692">
    <property type="entry name" value="EXPANSIN-B3"/>
    <property type="match status" value="1"/>
</dbReference>
<comment type="similarity">
    <text evidence="2">Belongs to the expansin family. Expansin B subfamily.</text>
</comment>
<sequence length="277" mass="29306">MAPLPHLFSSSIFLLILSLFSLSLINPCFCFHPKKLSNYTYTSPSAWSSGGATWYGSPFGAGSDGGACGYQDAVDKPPFSSMIAAGSLRYSSPGRAAGLVIRSVKCTGNAACSESPVTVVVTDECPGGPCLDEPAHFDMSGTAFGAMARPGQADQLRNAGRIQIQYSRVECNYHGIDVAFHVDGGSNPNYFAVLIEYEGGDGDLAAVDIMQQGSTSWVPMQQSWGAVWRLNSGPAMRPPFSLRLTSGKSDDTLVAKNVIPAGWCAGATYRSVVNYST</sequence>
<dbReference type="PRINTS" id="PR00829">
    <property type="entry name" value="LOLP1ALLERGN"/>
</dbReference>
<dbReference type="Pfam" id="PF03330">
    <property type="entry name" value="DPBB_1"/>
    <property type="match status" value="1"/>
</dbReference>
<gene>
    <name evidence="7" type="ORF">CB5_LOCUS18320</name>
</gene>
<dbReference type="InterPro" id="IPR009009">
    <property type="entry name" value="RlpA-like_DPBB"/>
</dbReference>
<feature type="domain" description="Expansin-like EG45" evidence="5">
    <location>
        <begin position="65"/>
        <end position="176"/>
    </location>
</feature>